<dbReference type="InterPro" id="IPR016848">
    <property type="entry name" value="RNase_P/MRP_Rpp29-subunit"/>
</dbReference>
<comment type="similarity">
    <text evidence="3">Belongs to the eukaryotic/archaeal RNase P protein component 1 family.</text>
</comment>
<dbReference type="Proteomes" id="UP000694915">
    <property type="component" value="Unplaced"/>
</dbReference>
<dbReference type="PANTHER" id="PTHR13348:SF0">
    <property type="entry name" value="RIBONUCLEASE P PROTEIN SUBUNIT P29"/>
    <property type="match status" value="1"/>
</dbReference>
<dbReference type="InterPro" id="IPR036980">
    <property type="entry name" value="RNase_P/MRP_Rpp29_sf"/>
</dbReference>
<dbReference type="SMART" id="SM00538">
    <property type="entry name" value="POP4"/>
    <property type="match status" value="1"/>
</dbReference>
<proteinExistence type="inferred from homology"/>
<keyword evidence="6" id="KW-1185">Reference proteome</keyword>
<evidence type="ECO:0000256" key="5">
    <source>
        <dbReference type="ARBA" id="ARBA00046486"/>
    </source>
</evidence>
<evidence type="ECO:0000256" key="1">
    <source>
        <dbReference type="ARBA" id="ARBA00002435"/>
    </source>
</evidence>
<dbReference type="Gene3D" id="2.30.30.210">
    <property type="entry name" value="Ribonuclease P/MRP, subunit p29"/>
    <property type="match status" value="1"/>
</dbReference>
<dbReference type="PANTHER" id="PTHR13348">
    <property type="entry name" value="RIBONUCLEASE P SUBUNIT P29"/>
    <property type="match status" value="1"/>
</dbReference>
<protein>
    <recommendedName>
        <fullName evidence="4">Ribonuclease P protein subunit p29</fullName>
    </recommendedName>
</protein>
<sequence>LWKQYIRDLCNGLKPDTQPQMIQAKLLKADLHGAIISGNFCESIWSSGDCYSVAVLSLASVTWHPEVSLSYKHIVPHPFSFLLFHSVIPKLNCVFTIEIDGFISYIYGSNFQLRSSERSAKKFKVKGTIDL</sequence>
<dbReference type="InterPro" id="IPR002730">
    <property type="entry name" value="Rpp29/RNP1"/>
</dbReference>
<comment type="function">
    <text evidence="1">Component of ribonuclease P, a ribonucleoprotein complex that generates mature tRNA molecules by cleaving their 5'-ends.</text>
</comment>
<dbReference type="GeneID" id="101978879"/>
<dbReference type="RefSeq" id="XP_026645714.1">
    <property type="nucleotide sequence ID" value="XM_026789913.1"/>
</dbReference>
<reference evidence="7" key="1">
    <citation type="submission" date="2025-08" db="UniProtKB">
        <authorList>
            <consortium name="RefSeq"/>
        </authorList>
    </citation>
    <scope>IDENTIFICATION</scope>
</reference>
<dbReference type="InterPro" id="IPR023534">
    <property type="entry name" value="Rof/RNase_P-like"/>
</dbReference>
<evidence type="ECO:0000313" key="7">
    <source>
        <dbReference type="RefSeq" id="XP_026645714.1"/>
    </source>
</evidence>
<name>A0ABM1UUQ2_MICOH</name>
<evidence type="ECO:0000256" key="2">
    <source>
        <dbReference type="ARBA" id="ARBA00004123"/>
    </source>
</evidence>
<comment type="subcellular location">
    <subcellularLocation>
        <location evidence="2">Nucleus</location>
    </subcellularLocation>
</comment>
<comment type="subunit">
    <text evidence="5">Component of nuclear RNase P and RNase MRP ribonucleoproteins. RNase P consists of a catalytic RNA moiety and 10 different protein chains; POP1, POP4, POP5, POP7, RPP14, RPP21, RPP25, RPP30, RPP38 and RPP40. Within the RNase P complex, POP1, POP7 and RPP25 form the 'finger' subcomplex, POP5, RPP14, RPP40 and homodimeric RPP30 form the 'palm' subcomplex, and RPP21, POP4 and RPP38 form the 'wrist' subcomplex. All subunits of the RNase P complex interact with the catalytic RNA. Several subunits of RNase P are also part of the RNase MRP complex. RNase MRP consists of a catalytic RNA moiety and about 8 protein subunits; POP1, POP7, RPP25, RPP30, RPP38, RPP40 and possibly also POP4 and POP5.</text>
</comment>
<gene>
    <name evidence="7" type="primary">Pop4</name>
</gene>
<evidence type="ECO:0000256" key="3">
    <source>
        <dbReference type="ARBA" id="ARBA00006181"/>
    </source>
</evidence>
<organism evidence="6 7">
    <name type="scientific">Microtus ochrogaster</name>
    <name type="common">Prairie vole</name>
    <dbReference type="NCBI Taxonomy" id="79684"/>
    <lineage>
        <taxon>Eukaryota</taxon>
        <taxon>Metazoa</taxon>
        <taxon>Chordata</taxon>
        <taxon>Craniata</taxon>
        <taxon>Vertebrata</taxon>
        <taxon>Euteleostomi</taxon>
        <taxon>Mammalia</taxon>
        <taxon>Eutheria</taxon>
        <taxon>Euarchontoglires</taxon>
        <taxon>Glires</taxon>
        <taxon>Rodentia</taxon>
        <taxon>Myomorpha</taxon>
        <taxon>Muroidea</taxon>
        <taxon>Cricetidae</taxon>
        <taxon>Arvicolinae</taxon>
        <taxon>Microtus</taxon>
    </lineage>
</organism>
<feature type="non-terminal residue" evidence="7">
    <location>
        <position position="1"/>
    </location>
</feature>
<accession>A0ABM1UUQ2</accession>
<evidence type="ECO:0000256" key="4">
    <source>
        <dbReference type="ARBA" id="ARBA00016225"/>
    </source>
</evidence>
<evidence type="ECO:0000313" key="6">
    <source>
        <dbReference type="Proteomes" id="UP000694915"/>
    </source>
</evidence>
<dbReference type="SUPFAM" id="SSF101744">
    <property type="entry name" value="Rof/RNase P subunit-like"/>
    <property type="match status" value="1"/>
</dbReference>